<dbReference type="EMBL" id="JBAMIC010000022">
    <property type="protein sequence ID" value="KAK7092157.1"/>
    <property type="molecule type" value="Genomic_DNA"/>
</dbReference>
<feature type="compositionally biased region" description="Basic and acidic residues" evidence="1">
    <location>
        <begin position="38"/>
        <end position="47"/>
    </location>
</feature>
<sequence length="95" mass="10911">MPFRDFKTGGDDVKECRHHPGYVTKDQWTCCQQKCDSGHPSHKEHAQKGCTVSRHSWRPHKKAARGKRVAMNGISDNVLQHRPARRALKMMSLAY</sequence>
<comment type="caution">
    <text evidence="2">The sequence shown here is derived from an EMBL/GenBank/DDBJ whole genome shotgun (WGS) entry which is preliminary data.</text>
</comment>
<keyword evidence="3" id="KW-1185">Reference proteome</keyword>
<reference evidence="2 3" key="1">
    <citation type="submission" date="2024-02" db="EMBL/GenBank/DDBJ databases">
        <title>Chromosome-scale genome assembly of the rough periwinkle Littorina saxatilis.</title>
        <authorList>
            <person name="De Jode A."/>
            <person name="Faria R."/>
            <person name="Formenti G."/>
            <person name="Sims Y."/>
            <person name="Smith T.P."/>
            <person name="Tracey A."/>
            <person name="Wood J.M.D."/>
            <person name="Zagrodzka Z.B."/>
            <person name="Johannesson K."/>
            <person name="Butlin R.K."/>
            <person name="Leder E.H."/>
        </authorList>
    </citation>
    <scope>NUCLEOTIDE SEQUENCE [LARGE SCALE GENOMIC DNA]</scope>
    <source>
        <strain evidence="2">Snail1</strain>
        <tissue evidence="2">Muscle</tissue>
    </source>
</reference>
<gene>
    <name evidence="2" type="ORF">V1264_009752</name>
</gene>
<evidence type="ECO:0000313" key="3">
    <source>
        <dbReference type="Proteomes" id="UP001374579"/>
    </source>
</evidence>
<protein>
    <submittedName>
        <fullName evidence="2">Uncharacterized protein</fullName>
    </submittedName>
</protein>
<accession>A0AAN9ASC4</accession>
<feature type="region of interest" description="Disordered" evidence="1">
    <location>
        <begin position="38"/>
        <end position="67"/>
    </location>
</feature>
<evidence type="ECO:0000313" key="2">
    <source>
        <dbReference type="EMBL" id="KAK7092157.1"/>
    </source>
</evidence>
<proteinExistence type="predicted"/>
<organism evidence="2 3">
    <name type="scientific">Littorina saxatilis</name>
    <dbReference type="NCBI Taxonomy" id="31220"/>
    <lineage>
        <taxon>Eukaryota</taxon>
        <taxon>Metazoa</taxon>
        <taxon>Spiralia</taxon>
        <taxon>Lophotrochozoa</taxon>
        <taxon>Mollusca</taxon>
        <taxon>Gastropoda</taxon>
        <taxon>Caenogastropoda</taxon>
        <taxon>Littorinimorpha</taxon>
        <taxon>Littorinoidea</taxon>
        <taxon>Littorinidae</taxon>
        <taxon>Littorina</taxon>
    </lineage>
</organism>
<evidence type="ECO:0000256" key="1">
    <source>
        <dbReference type="SAM" id="MobiDB-lite"/>
    </source>
</evidence>
<dbReference type="Proteomes" id="UP001374579">
    <property type="component" value="Unassembled WGS sequence"/>
</dbReference>
<feature type="compositionally biased region" description="Basic residues" evidence="1">
    <location>
        <begin position="55"/>
        <end position="67"/>
    </location>
</feature>
<name>A0AAN9ASC4_9CAEN</name>
<dbReference type="AlphaFoldDB" id="A0AAN9ASC4"/>